<dbReference type="KEGG" id="bfz:BAU07_26330"/>
<feature type="compositionally biased region" description="Basic and acidic residues" evidence="1">
    <location>
        <begin position="65"/>
        <end position="75"/>
    </location>
</feature>
<dbReference type="AlphaFoldDB" id="A0A193GML3"/>
<gene>
    <name evidence="2" type="ORF">BAU07_26330</name>
</gene>
<proteinExistence type="predicted"/>
<evidence type="ECO:0000313" key="3">
    <source>
        <dbReference type="Proteomes" id="UP000091926"/>
    </source>
</evidence>
<feature type="region of interest" description="Disordered" evidence="1">
    <location>
        <begin position="65"/>
        <end position="101"/>
    </location>
</feature>
<dbReference type="Proteomes" id="UP000091926">
    <property type="component" value="Plasmid unnamed1"/>
</dbReference>
<reference evidence="2 3" key="1">
    <citation type="submission" date="2016-06" db="EMBL/GenBank/DDBJ databases">
        <title>Complete genome sequences of Bordetella bronchialis and Bordetella flabilis.</title>
        <authorList>
            <person name="LiPuma J.J."/>
            <person name="Spilker T."/>
        </authorList>
    </citation>
    <scope>NUCLEOTIDE SEQUENCE [LARGE SCALE GENOMIC DNA]</scope>
    <source>
        <strain evidence="2 3">AU10664</strain>
        <plasmid evidence="2 3">unnamed1</plasmid>
    </source>
</reference>
<protein>
    <submittedName>
        <fullName evidence="2">Uncharacterized protein</fullName>
    </submittedName>
</protein>
<evidence type="ECO:0000256" key="1">
    <source>
        <dbReference type="SAM" id="MobiDB-lite"/>
    </source>
</evidence>
<organism evidence="2 3">
    <name type="scientific">Bordetella flabilis</name>
    <dbReference type="NCBI Taxonomy" id="463014"/>
    <lineage>
        <taxon>Bacteria</taxon>
        <taxon>Pseudomonadati</taxon>
        <taxon>Pseudomonadota</taxon>
        <taxon>Betaproteobacteria</taxon>
        <taxon>Burkholderiales</taxon>
        <taxon>Alcaligenaceae</taxon>
        <taxon>Bordetella</taxon>
    </lineage>
</organism>
<dbReference type="EMBL" id="CP016173">
    <property type="protein sequence ID" value="ANN80843.1"/>
    <property type="molecule type" value="Genomic_DNA"/>
</dbReference>
<keyword evidence="3" id="KW-1185">Reference proteome</keyword>
<name>A0A193GML3_9BORD</name>
<sequence length="101" mass="11056">MNKPLYPIDIDALAEDALNAACLLIQQRLGVKDGDLAGVFFSDDTTRNELRTYIKQELEIGEGDVARRLRGGSEDHDADDGDEAECHPDNHGPLSNLPHDA</sequence>
<dbReference type="OrthoDB" id="8962313at2"/>
<accession>A0A193GML3</accession>
<evidence type="ECO:0000313" key="2">
    <source>
        <dbReference type="EMBL" id="ANN80843.1"/>
    </source>
</evidence>
<keyword evidence="2" id="KW-0614">Plasmid</keyword>
<dbReference type="RefSeq" id="WP_066665868.1">
    <property type="nucleotide sequence ID" value="NZ_CBCSCL010000020.1"/>
</dbReference>
<geneLocation type="plasmid" evidence="2 3">
    <name>unnamed1</name>
</geneLocation>